<dbReference type="Gene3D" id="3.40.50.620">
    <property type="entry name" value="HUPs"/>
    <property type="match status" value="1"/>
</dbReference>
<evidence type="ECO:0000256" key="1">
    <source>
        <dbReference type="ARBA" id="ARBA00008791"/>
    </source>
</evidence>
<dbReference type="SUPFAM" id="SSF52402">
    <property type="entry name" value="Adenine nucleotide alpha hydrolases-like"/>
    <property type="match status" value="1"/>
</dbReference>
<dbReference type="InterPro" id="IPR014729">
    <property type="entry name" value="Rossmann-like_a/b/a_fold"/>
</dbReference>
<dbReference type="InterPro" id="IPR006016">
    <property type="entry name" value="UspA"/>
</dbReference>
<reference evidence="3 4" key="1">
    <citation type="submission" date="2023-12" db="EMBL/GenBank/DDBJ databases">
        <title>Baltic Sea Cyanobacteria.</title>
        <authorList>
            <person name="Delbaje E."/>
            <person name="Fewer D.P."/>
            <person name="Shishido T.K."/>
        </authorList>
    </citation>
    <scope>NUCLEOTIDE SEQUENCE [LARGE SCALE GENOMIC DNA]</scope>
    <source>
        <strain evidence="3 4">UHCC 0139</strain>
    </source>
</reference>
<dbReference type="Proteomes" id="UP001304461">
    <property type="component" value="Unassembled WGS sequence"/>
</dbReference>
<organism evidence="3 4">
    <name type="scientific">Cyanobium gracile UHCC 0139</name>
    <dbReference type="NCBI Taxonomy" id="3110308"/>
    <lineage>
        <taxon>Bacteria</taxon>
        <taxon>Bacillati</taxon>
        <taxon>Cyanobacteriota</taxon>
        <taxon>Cyanophyceae</taxon>
        <taxon>Synechococcales</taxon>
        <taxon>Prochlorococcaceae</taxon>
        <taxon>Cyanobium</taxon>
    </lineage>
</organism>
<keyword evidence="4" id="KW-1185">Reference proteome</keyword>
<dbReference type="Pfam" id="PF00582">
    <property type="entry name" value="Usp"/>
    <property type="match status" value="1"/>
</dbReference>
<evidence type="ECO:0000259" key="2">
    <source>
        <dbReference type="Pfam" id="PF00582"/>
    </source>
</evidence>
<evidence type="ECO:0000313" key="3">
    <source>
        <dbReference type="EMBL" id="MEA5392599.1"/>
    </source>
</evidence>
<name>A0ABU5RXT6_9CYAN</name>
<dbReference type="EMBL" id="JAYGHX010000013">
    <property type="protein sequence ID" value="MEA5392599.1"/>
    <property type="molecule type" value="Genomic_DNA"/>
</dbReference>
<comment type="similarity">
    <text evidence="1">Belongs to the universal stress protein A family.</text>
</comment>
<dbReference type="CDD" id="cd00293">
    <property type="entry name" value="USP-like"/>
    <property type="match status" value="1"/>
</dbReference>
<feature type="domain" description="UspA" evidence="2">
    <location>
        <begin position="3"/>
        <end position="148"/>
    </location>
</feature>
<accession>A0ABU5RXT6</accession>
<gene>
    <name evidence="3" type="ORF">VB738_15150</name>
</gene>
<dbReference type="PANTHER" id="PTHR46268">
    <property type="entry name" value="STRESS RESPONSE PROTEIN NHAX"/>
    <property type="match status" value="1"/>
</dbReference>
<dbReference type="RefSeq" id="WP_323306541.1">
    <property type="nucleotide sequence ID" value="NZ_JAYGHX010000013.1"/>
</dbReference>
<dbReference type="PRINTS" id="PR01438">
    <property type="entry name" value="UNVRSLSTRESS"/>
</dbReference>
<dbReference type="InterPro" id="IPR006015">
    <property type="entry name" value="Universal_stress_UspA"/>
</dbReference>
<comment type="caution">
    <text evidence="3">The sequence shown here is derived from an EMBL/GenBank/DDBJ whole genome shotgun (WGS) entry which is preliminary data.</text>
</comment>
<protein>
    <submittedName>
        <fullName evidence="3">Universal stress protein</fullName>
    </submittedName>
</protein>
<evidence type="ECO:0000313" key="4">
    <source>
        <dbReference type="Proteomes" id="UP001304461"/>
    </source>
</evidence>
<dbReference type="PANTHER" id="PTHR46268:SF15">
    <property type="entry name" value="UNIVERSAL STRESS PROTEIN HP_0031"/>
    <property type="match status" value="1"/>
</dbReference>
<sequence>MPYSHLLVPSDGSDLSMQAVRHAVALAAALGARITFFHAQASVPVQVVGLGEMLDATTMEALMSASRKDVERILEDSLSVARQAGVRADGERVMSDLPHQAIVEAATRLGCDLILMASHGRRGLVGMLIGSETQRVLVQSPCPVLVYR</sequence>
<proteinExistence type="inferred from homology"/>